<gene>
    <name evidence="2" type="ORF">EYF80_000165</name>
</gene>
<feature type="compositionally biased region" description="Polar residues" evidence="1">
    <location>
        <begin position="8"/>
        <end position="25"/>
    </location>
</feature>
<feature type="compositionally biased region" description="Basic and acidic residues" evidence="1">
    <location>
        <begin position="106"/>
        <end position="122"/>
    </location>
</feature>
<dbReference type="EMBL" id="SRLO01000001">
    <property type="protein sequence ID" value="TNN89562.1"/>
    <property type="molecule type" value="Genomic_DNA"/>
</dbReference>
<organism evidence="2 3">
    <name type="scientific">Liparis tanakae</name>
    <name type="common">Tanaka's snailfish</name>
    <dbReference type="NCBI Taxonomy" id="230148"/>
    <lineage>
        <taxon>Eukaryota</taxon>
        <taxon>Metazoa</taxon>
        <taxon>Chordata</taxon>
        <taxon>Craniata</taxon>
        <taxon>Vertebrata</taxon>
        <taxon>Euteleostomi</taxon>
        <taxon>Actinopterygii</taxon>
        <taxon>Neopterygii</taxon>
        <taxon>Teleostei</taxon>
        <taxon>Neoteleostei</taxon>
        <taxon>Acanthomorphata</taxon>
        <taxon>Eupercaria</taxon>
        <taxon>Perciformes</taxon>
        <taxon>Cottioidei</taxon>
        <taxon>Cottales</taxon>
        <taxon>Liparidae</taxon>
        <taxon>Liparis</taxon>
    </lineage>
</organism>
<feature type="region of interest" description="Disordered" evidence="1">
    <location>
        <begin position="153"/>
        <end position="199"/>
    </location>
</feature>
<sequence length="199" mass="20983">MERMPASQPGSYSEVTGSDGRSQVSGAVLRPNGPPTGNKDGSPRRGLGDLLVSSAFCCGLEQLNGPRGARAHTNHAWRWESITGTARTERPKRKRSAGSIKRAARSRRDDDATSKTERLDNLHREGHSLLSAVFSYPGSTNGVHDLTEAQQEAGGLADMSAGPGRRLQTGGINQPLATGRPNKMADGSAGAKMSPPELG</sequence>
<dbReference type="Proteomes" id="UP000314294">
    <property type="component" value="Unassembled WGS sequence"/>
</dbReference>
<protein>
    <submittedName>
        <fullName evidence="2">Uncharacterized protein</fullName>
    </submittedName>
</protein>
<dbReference type="AlphaFoldDB" id="A0A4Z2JJY9"/>
<evidence type="ECO:0000313" key="3">
    <source>
        <dbReference type="Proteomes" id="UP000314294"/>
    </source>
</evidence>
<accession>A0A4Z2JJY9</accession>
<proteinExistence type="predicted"/>
<evidence type="ECO:0000313" key="2">
    <source>
        <dbReference type="EMBL" id="TNN89562.1"/>
    </source>
</evidence>
<evidence type="ECO:0000256" key="1">
    <source>
        <dbReference type="SAM" id="MobiDB-lite"/>
    </source>
</evidence>
<feature type="region of interest" description="Disordered" evidence="1">
    <location>
        <begin position="82"/>
        <end position="122"/>
    </location>
</feature>
<reference evidence="2 3" key="1">
    <citation type="submission" date="2019-03" db="EMBL/GenBank/DDBJ databases">
        <title>First draft genome of Liparis tanakae, snailfish: a comprehensive survey of snailfish specific genes.</title>
        <authorList>
            <person name="Kim W."/>
            <person name="Song I."/>
            <person name="Jeong J.-H."/>
            <person name="Kim D."/>
            <person name="Kim S."/>
            <person name="Ryu S."/>
            <person name="Song J.Y."/>
            <person name="Lee S.K."/>
        </authorList>
    </citation>
    <scope>NUCLEOTIDE SEQUENCE [LARGE SCALE GENOMIC DNA]</scope>
    <source>
        <tissue evidence="2">Muscle</tissue>
    </source>
</reference>
<comment type="caution">
    <text evidence="2">The sequence shown here is derived from an EMBL/GenBank/DDBJ whole genome shotgun (WGS) entry which is preliminary data.</text>
</comment>
<keyword evidence="3" id="KW-1185">Reference proteome</keyword>
<name>A0A4Z2JJY9_9TELE</name>
<feature type="region of interest" description="Disordered" evidence="1">
    <location>
        <begin position="1"/>
        <end position="46"/>
    </location>
</feature>